<evidence type="ECO:0000256" key="1">
    <source>
        <dbReference type="SAM" id="MobiDB-lite"/>
    </source>
</evidence>
<accession>A0A1I0N9B7</accession>
<evidence type="ECO:0000313" key="2">
    <source>
        <dbReference type="EMBL" id="SEV97533.1"/>
    </source>
</evidence>
<feature type="compositionally biased region" description="Polar residues" evidence="1">
    <location>
        <begin position="59"/>
        <end position="71"/>
    </location>
</feature>
<dbReference type="Proteomes" id="UP000199469">
    <property type="component" value="Unassembled WGS sequence"/>
</dbReference>
<name>A0A1I0N9B7_9FLAO</name>
<proteinExistence type="predicted"/>
<keyword evidence="3" id="KW-1185">Reference proteome</keyword>
<organism evidence="2 3">
    <name type="scientific">Chryseobacterium wanjuense</name>
    <dbReference type="NCBI Taxonomy" id="356305"/>
    <lineage>
        <taxon>Bacteria</taxon>
        <taxon>Pseudomonadati</taxon>
        <taxon>Bacteroidota</taxon>
        <taxon>Flavobacteriia</taxon>
        <taxon>Flavobacteriales</taxon>
        <taxon>Weeksellaceae</taxon>
        <taxon>Chryseobacterium group</taxon>
        <taxon>Chryseobacterium</taxon>
    </lineage>
</organism>
<dbReference type="EMBL" id="FOIU01000001">
    <property type="protein sequence ID" value="SEV97533.1"/>
    <property type="molecule type" value="Genomic_DNA"/>
</dbReference>
<sequence length="95" mass="10964">MIVGGALVYLGRKIKNRKNDSEVFVGEDGNTYKKDEMYFTSDGKVYKNGKELHFKTPETDNVTDSKSNFKNESIPKNYDAQPKNVEYHHKGVRHH</sequence>
<reference evidence="3" key="1">
    <citation type="submission" date="2016-10" db="EMBL/GenBank/DDBJ databases">
        <authorList>
            <person name="Varghese N."/>
            <person name="Submissions S."/>
        </authorList>
    </citation>
    <scope>NUCLEOTIDE SEQUENCE [LARGE SCALE GENOMIC DNA]</scope>
    <source>
        <strain evidence="3">DSM 17724</strain>
    </source>
</reference>
<feature type="region of interest" description="Disordered" evidence="1">
    <location>
        <begin position="56"/>
        <end position="95"/>
    </location>
</feature>
<dbReference type="AlphaFoldDB" id="A0A1I0N9B7"/>
<evidence type="ECO:0000313" key="3">
    <source>
        <dbReference type="Proteomes" id="UP000199469"/>
    </source>
</evidence>
<protein>
    <submittedName>
        <fullName evidence="2">Uncharacterized protein</fullName>
    </submittedName>
</protein>
<gene>
    <name evidence="2" type="ORF">SAMN05421841_0443</name>
</gene>